<dbReference type="GO" id="GO:0016757">
    <property type="term" value="F:glycosyltransferase activity"/>
    <property type="evidence" value="ECO:0007669"/>
    <property type="project" value="InterPro"/>
</dbReference>
<dbReference type="Proteomes" id="UP000037660">
    <property type="component" value="Unassembled WGS sequence"/>
</dbReference>
<dbReference type="SUPFAM" id="SSF53756">
    <property type="entry name" value="UDP-Glycosyltransferase/glycogen phosphorylase"/>
    <property type="match status" value="1"/>
</dbReference>
<dbReference type="STRING" id="1547922.ISF6_0746"/>
<feature type="domain" description="Glycosyl transferase family 1" evidence="1">
    <location>
        <begin position="326"/>
        <end position="493"/>
    </location>
</feature>
<dbReference type="CDD" id="cd03809">
    <property type="entry name" value="GT4_MtfB-like"/>
    <property type="match status" value="1"/>
</dbReference>
<organism evidence="2 3">
    <name type="scientific">Piscinibacter sakaiensis</name>
    <name type="common">Ideonella sakaiensis</name>
    <dbReference type="NCBI Taxonomy" id="1547922"/>
    <lineage>
        <taxon>Bacteria</taxon>
        <taxon>Pseudomonadati</taxon>
        <taxon>Pseudomonadota</taxon>
        <taxon>Betaproteobacteria</taxon>
        <taxon>Burkholderiales</taxon>
        <taxon>Sphaerotilaceae</taxon>
        <taxon>Piscinibacter</taxon>
    </lineage>
</organism>
<dbReference type="AlphaFoldDB" id="A0A0K8NZ37"/>
<dbReference type="PANTHER" id="PTHR46401:SF8">
    <property type="entry name" value="BLL6006 PROTEIN"/>
    <property type="match status" value="1"/>
</dbReference>
<dbReference type="EMBL" id="BBYR01000014">
    <property type="protein sequence ID" value="GAP35175.1"/>
    <property type="molecule type" value="Genomic_DNA"/>
</dbReference>
<sequence>MEGYAGIPQETRLLFRGLSLLAGVQVEGLIQHSSRSLARGLTAKNAKFFVGANGPARKLNRYSRVVVSLAEKPYRTLFDKISDYAQKKSEAIDVTAGAFFQTKRVQLSRFESEHFRDFVWRTFFSKTLPAQDFALVTGADHKICSIPWQVMHRAGLNTLNVLTLPRYPKLDTRGSDVFIAQTPFPARVDPQTRFVVRYHDAVPVLMPHTISAKSFHQASHFYALLDNVRAGAWFACVSEATRQDLLRLFPQAEPRAVTIHNMVSHHYVEENSPRARVSQIIRSRLSEEYILQPPEKTNLQRFTADTVERLSMQPAFGSLREQEAFYKRVLPADGGQRYLLMVSTIEPRKNHTRLVAAWEALKAELDPDLKLVVVGSIGWDYLPVLRAFRSWIDRGELFCLNAVPSADLRVLYRHAAVTVCPSLAEGFDFSGVEAMASGGVVASSDIPVHREVFQDASAYFDPYSTASLVQCLRSLLTDGGAEQRRDTLRQAGRRVAALYQPQRILPQWQAFLGRQGADGAPGGR</sequence>
<reference evidence="2 3" key="2">
    <citation type="journal article" date="2016" name="Science">
        <title>A bacterium that degrades and assimilates poly(ethylene terephthalate).</title>
        <authorList>
            <person name="Yoshida S."/>
            <person name="Hiraga K."/>
            <person name="Takehana T."/>
            <person name="Taniguchi I."/>
            <person name="Yamaji H."/>
            <person name="Maeda Y."/>
            <person name="Toyohara K."/>
            <person name="Miyamoto K."/>
            <person name="Kimura Y."/>
            <person name="Oda K."/>
        </authorList>
    </citation>
    <scope>NUCLEOTIDE SEQUENCE [LARGE SCALE GENOMIC DNA]</scope>
    <source>
        <strain evidence="3">NBRC 110686 / TISTR 2288 / 201-F6</strain>
    </source>
</reference>
<comment type="caution">
    <text evidence="2">The sequence shown here is derived from an EMBL/GenBank/DDBJ whole genome shotgun (WGS) entry which is preliminary data.</text>
</comment>
<evidence type="ECO:0000313" key="2">
    <source>
        <dbReference type="EMBL" id="GAP35175.1"/>
    </source>
</evidence>
<accession>A0A0K8NZ37</accession>
<protein>
    <recommendedName>
        <fullName evidence="1">Glycosyl transferase family 1 domain-containing protein</fullName>
    </recommendedName>
</protein>
<reference evidence="3" key="1">
    <citation type="submission" date="2015-07" db="EMBL/GenBank/DDBJ databases">
        <title>Discovery of a poly(ethylene terephthalate assimilation.</title>
        <authorList>
            <person name="Yoshida S."/>
            <person name="Hiraga K."/>
            <person name="Takehana T."/>
            <person name="Taniguchi I."/>
            <person name="Yamaji H."/>
            <person name="Maeda Y."/>
            <person name="Toyohara K."/>
            <person name="Miyamoto K."/>
            <person name="Kimura Y."/>
            <person name="Oda K."/>
        </authorList>
    </citation>
    <scope>NUCLEOTIDE SEQUENCE [LARGE SCALE GENOMIC DNA]</scope>
    <source>
        <strain evidence="3">NBRC 110686 / TISTR 2288 / 201-F6</strain>
    </source>
</reference>
<dbReference type="InterPro" id="IPR001296">
    <property type="entry name" value="Glyco_trans_1"/>
</dbReference>
<gene>
    <name evidence="2" type="ORF">ISF6_0746</name>
</gene>
<dbReference type="Gene3D" id="3.40.50.2000">
    <property type="entry name" value="Glycogen Phosphorylase B"/>
    <property type="match status" value="1"/>
</dbReference>
<keyword evidence="3" id="KW-1185">Reference proteome</keyword>
<name>A0A0K8NZ37_PISS1</name>
<evidence type="ECO:0000259" key="1">
    <source>
        <dbReference type="Pfam" id="PF00534"/>
    </source>
</evidence>
<dbReference type="Pfam" id="PF00534">
    <property type="entry name" value="Glycos_transf_1"/>
    <property type="match status" value="1"/>
</dbReference>
<dbReference type="PANTHER" id="PTHR46401">
    <property type="entry name" value="GLYCOSYLTRANSFERASE WBBK-RELATED"/>
    <property type="match status" value="1"/>
</dbReference>
<evidence type="ECO:0000313" key="3">
    <source>
        <dbReference type="Proteomes" id="UP000037660"/>
    </source>
</evidence>
<proteinExistence type="predicted"/>